<dbReference type="InterPro" id="IPR032710">
    <property type="entry name" value="NTF2-like_dom_sf"/>
</dbReference>
<organism evidence="1 2">
    <name type="scientific">Nostoc favosum CHAB5714</name>
    <dbReference type="NCBI Taxonomy" id="2780399"/>
    <lineage>
        <taxon>Bacteria</taxon>
        <taxon>Bacillati</taxon>
        <taxon>Cyanobacteriota</taxon>
        <taxon>Cyanophyceae</taxon>
        <taxon>Nostocales</taxon>
        <taxon>Nostocaceae</taxon>
        <taxon>Nostoc</taxon>
        <taxon>Nostoc favosum</taxon>
    </lineage>
</organism>
<dbReference type="Gene3D" id="3.10.450.50">
    <property type="match status" value="1"/>
</dbReference>
<accession>A0ABS8I9G4</accession>
<sequence>MSANNKQFIKNWIEKKLQGQGNPLEDLDQQVVFFIPGASANPIFGKFVGIEEVKRFFQLLQAKLLQEKVTQSFLVKDYIAEEKQVVVLLEETFIPEKEPSNVSFNHTAWVFKLNDEQKIVDLYCYDNTLVTSKVLE</sequence>
<protein>
    <recommendedName>
        <fullName evidence="3">SnoaL-like domain-containing protein</fullName>
    </recommendedName>
</protein>
<proteinExistence type="predicted"/>
<evidence type="ECO:0000313" key="1">
    <source>
        <dbReference type="EMBL" id="MCC5600753.1"/>
    </source>
</evidence>
<evidence type="ECO:0008006" key="3">
    <source>
        <dbReference type="Google" id="ProtNLM"/>
    </source>
</evidence>
<reference evidence="1 2" key="1">
    <citation type="journal article" date="2021" name="Microorganisms">
        <title>Genome Evolution of Filamentous Cyanobacterium Nostoc Species: From Facultative Symbiosis to Free Living.</title>
        <authorList>
            <person name="Huo D."/>
            <person name="Li H."/>
            <person name="Cai F."/>
            <person name="Guo X."/>
            <person name="Qiao Z."/>
            <person name="Wang W."/>
            <person name="Yu G."/>
            <person name="Li R."/>
        </authorList>
    </citation>
    <scope>NUCLEOTIDE SEQUENCE [LARGE SCALE GENOMIC DNA]</scope>
    <source>
        <strain evidence="1 2">CHAB 5714</strain>
    </source>
</reference>
<gene>
    <name evidence="1" type="ORF">LC586_16370</name>
</gene>
<comment type="caution">
    <text evidence="1">The sequence shown here is derived from an EMBL/GenBank/DDBJ whole genome shotgun (WGS) entry which is preliminary data.</text>
</comment>
<dbReference type="Proteomes" id="UP001199525">
    <property type="component" value="Unassembled WGS sequence"/>
</dbReference>
<dbReference type="RefSeq" id="WP_229485815.1">
    <property type="nucleotide sequence ID" value="NZ_JAIVFQ010000021.1"/>
</dbReference>
<dbReference type="EMBL" id="JAIVFQ010000021">
    <property type="protein sequence ID" value="MCC5600753.1"/>
    <property type="molecule type" value="Genomic_DNA"/>
</dbReference>
<evidence type="ECO:0000313" key="2">
    <source>
        <dbReference type="Proteomes" id="UP001199525"/>
    </source>
</evidence>
<name>A0ABS8I9G4_9NOSO</name>
<dbReference type="SUPFAM" id="SSF54427">
    <property type="entry name" value="NTF2-like"/>
    <property type="match status" value="1"/>
</dbReference>
<keyword evidence="2" id="KW-1185">Reference proteome</keyword>